<accession>A0A0E9TLN3</accession>
<feature type="compositionally biased region" description="Polar residues" evidence="1">
    <location>
        <begin position="18"/>
        <end position="27"/>
    </location>
</feature>
<proteinExistence type="predicted"/>
<evidence type="ECO:0000313" key="2">
    <source>
        <dbReference type="EMBL" id="JAH53745.1"/>
    </source>
</evidence>
<reference evidence="2" key="1">
    <citation type="submission" date="2014-11" db="EMBL/GenBank/DDBJ databases">
        <authorList>
            <person name="Amaro Gonzalez C."/>
        </authorList>
    </citation>
    <scope>NUCLEOTIDE SEQUENCE</scope>
</reference>
<feature type="region of interest" description="Disordered" evidence="1">
    <location>
        <begin position="1"/>
        <end position="36"/>
    </location>
</feature>
<reference evidence="2" key="2">
    <citation type="journal article" date="2015" name="Fish Shellfish Immunol.">
        <title>Early steps in the European eel (Anguilla anguilla)-Vibrio vulnificus interaction in the gills: Role of the RtxA13 toxin.</title>
        <authorList>
            <person name="Callol A."/>
            <person name="Pajuelo D."/>
            <person name="Ebbesson L."/>
            <person name="Teles M."/>
            <person name="MacKenzie S."/>
            <person name="Amaro C."/>
        </authorList>
    </citation>
    <scope>NUCLEOTIDE SEQUENCE</scope>
</reference>
<dbReference type="AlphaFoldDB" id="A0A0E9TLN3"/>
<feature type="compositionally biased region" description="Basic and acidic residues" evidence="1">
    <location>
        <begin position="1"/>
        <end position="17"/>
    </location>
</feature>
<protein>
    <submittedName>
        <fullName evidence="2">Uncharacterized protein</fullName>
    </submittedName>
</protein>
<dbReference type="EMBL" id="GBXM01054832">
    <property type="protein sequence ID" value="JAH53745.1"/>
    <property type="molecule type" value="Transcribed_RNA"/>
</dbReference>
<sequence length="36" mass="4131">MNPKAENKKLDSKKYTRESTQAQQSLGSKEHDPKNL</sequence>
<name>A0A0E9TLN3_ANGAN</name>
<evidence type="ECO:0000256" key="1">
    <source>
        <dbReference type="SAM" id="MobiDB-lite"/>
    </source>
</evidence>
<organism evidence="2">
    <name type="scientific">Anguilla anguilla</name>
    <name type="common">European freshwater eel</name>
    <name type="synonym">Muraena anguilla</name>
    <dbReference type="NCBI Taxonomy" id="7936"/>
    <lineage>
        <taxon>Eukaryota</taxon>
        <taxon>Metazoa</taxon>
        <taxon>Chordata</taxon>
        <taxon>Craniata</taxon>
        <taxon>Vertebrata</taxon>
        <taxon>Euteleostomi</taxon>
        <taxon>Actinopterygii</taxon>
        <taxon>Neopterygii</taxon>
        <taxon>Teleostei</taxon>
        <taxon>Anguilliformes</taxon>
        <taxon>Anguillidae</taxon>
        <taxon>Anguilla</taxon>
    </lineage>
</organism>